<accession>A0AAD3TMI3</accession>
<comment type="caution">
    <text evidence="5">The sequence shown here is derived from an EMBL/GenBank/DDBJ whole genome shotgun (WGS) entry which is preliminary data.</text>
</comment>
<evidence type="ECO:0008006" key="7">
    <source>
        <dbReference type="Google" id="ProtNLM"/>
    </source>
</evidence>
<name>A0AAD3TMI3_9TREE</name>
<dbReference type="CDD" id="cd03784">
    <property type="entry name" value="GT1_Gtf-like"/>
    <property type="match status" value="1"/>
</dbReference>
<evidence type="ECO:0000259" key="3">
    <source>
        <dbReference type="Pfam" id="PF03033"/>
    </source>
</evidence>
<dbReference type="AlphaFoldDB" id="A0AAD3TMI3"/>
<dbReference type="PANTHER" id="PTHR48050">
    <property type="entry name" value="STEROL 3-BETA-GLUCOSYLTRANSFERASE"/>
    <property type="match status" value="1"/>
</dbReference>
<dbReference type="GO" id="GO:0005975">
    <property type="term" value="P:carbohydrate metabolic process"/>
    <property type="evidence" value="ECO:0007669"/>
    <property type="project" value="InterPro"/>
</dbReference>
<dbReference type="EMBL" id="BTCM01000001">
    <property type="protein sequence ID" value="GMK53538.1"/>
    <property type="molecule type" value="Genomic_DNA"/>
</dbReference>
<feature type="domain" description="Erythromycin biosynthesis protein CIII-like C-terminal" evidence="4">
    <location>
        <begin position="439"/>
        <end position="534"/>
    </location>
</feature>
<reference evidence="5" key="2">
    <citation type="submission" date="2023-06" db="EMBL/GenBank/DDBJ databases">
        <authorList>
            <person name="Kobayashi Y."/>
            <person name="Kayamori A."/>
            <person name="Aoki K."/>
            <person name="Shiwa Y."/>
            <person name="Fujita N."/>
            <person name="Sugita T."/>
            <person name="Iwasaki W."/>
            <person name="Tanaka N."/>
            <person name="Takashima M."/>
        </authorList>
    </citation>
    <scope>NUCLEOTIDE SEQUENCE</scope>
    <source>
        <strain evidence="5">HIS016</strain>
    </source>
</reference>
<dbReference type="InterPro" id="IPR002213">
    <property type="entry name" value="UDP_glucos_trans"/>
</dbReference>
<feature type="domain" description="Glycosyltransferase family 28 N-terminal" evidence="3">
    <location>
        <begin position="115"/>
        <end position="169"/>
    </location>
</feature>
<dbReference type="InterPro" id="IPR050426">
    <property type="entry name" value="Glycosyltransferase_28"/>
</dbReference>
<dbReference type="SUPFAM" id="SSF53756">
    <property type="entry name" value="UDP-Glycosyltransferase/glycogen phosphorylase"/>
    <property type="match status" value="1"/>
</dbReference>
<dbReference type="GO" id="GO:0016906">
    <property type="term" value="F:sterol 3-beta-glucosyltransferase activity"/>
    <property type="evidence" value="ECO:0007669"/>
    <property type="project" value="UniProtKB-ARBA"/>
</dbReference>
<dbReference type="Pfam" id="PF06722">
    <property type="entry name" value="EryCIII-like_C"/>
    <property type="match status" value="1"/>
</dbReference>
<dbReference type="Proteomes" id="UP001222932">
    <property type="component" value="Unassembled WGS sequence"/>
</dbReference>
<evidence type="ECO:0000256" key="1">
    <source>
        <dbReference type="ARBA" id="ARBA00022679"/>
    </source>
</evidence>
<dbReference type="Gene3D" id="3.40.50.2000">
    <property type="entry name" value="Glycogen Phosphorylase B"/>
    <property type="match status" value="2"/>
</dbReference>
<feature type="compositionally biased region" description="Low complexity" evidence="2">
    <location>
        <begin position="873"/>
        <end position="890"/>
    </location>
</feature>
<gene>
    <name evidence="5" type="ORF">CspeluHIS016_0101240</name>
</gene>
<feature type="compositionally biased region" description="Low complexity" evidence="2">
    <location>
        <begin position="851"/>
        <end position="865"/>
    </location>
</feature>
<feature type="compositionally biased region" description="Basic and acidic residues" evidence="2">
    <location>
        <begin position="818"/>
        <end position="836"/>
    </location>
</feature>
<evidence type="ECO:0000256" key="2">
    <source>
        <dbReference type="SAM" id="MobiDB-lite"/>
    </source>
</evidence>
<dbReference type="Pfam" id="PF03033">
    <property type="entry name" value="Glyco_transf_28"/>
    <property type="match status" value="1"/>
</dbReference>
<feature type="region of interest" description="Disordered" evidence="2">
    <location>
        <begin position="1"/>
        <end position="24"/>
    </location>
</feature>
<sequence length="992" mass="106681">MPGSKLAQSQSQPSLQTSALEFPTPPPRCVSTAVLVDSGAAPPSYAAVTSEHEAEEDLVPYDPARDTHWTTRINAEGRIDVDVDLTSVSSIPPSKYSGGLDIDTLRADECPPLNIVIFIVGSRGDVQPYLALALELIRTRGHRVRLATHAVFADLVQQTSVRLAGLTDEDGTPLTSKLEHFDIGGSPEELMSYMVRNPGLVPGIHALANGDIRRKRLMVKEMLVGCYLSCFTPNDRGVEFAADAIISNPPAFAHIHVSEALGIPLIMSFTMPWTPTTDFPHPLVAAKSSSSDRTLNNYTSFLLADALMWQGLGDLINHFRNSILGLRPLSHMAGPLTLRRLQIPFTYAWSEHLLPKPAEWKDNMDVVGFYTMDSDTRFTPDAALAKFLAAGEPPVYFGFGSVVIDKPDQLTNTILNAVERKGIRALVSAGWADIGVGADIPDSVFVIKGNVPHEWLFAEGRVAAVCHHGGAGTTAAGLRLGVPTIVVPFFGDQWFWGNAVHHAGAGPAPIPYTELTVEKLVAGLEVALAPRTLEAARRIGEQISLEDGVADGVRSFHRHLPLLNMRCNVDDSEVAVWWSEALQARLSARVAGVLVEERILAWRDLQPHRPVDYNSLRHYTDPFASFGQSVLNLGAVSMGSASELLYAPARGLGGLVWGVPKASFDVVSSFQEGLENVPGIMGGQTRRRGNVDSFTTGVQEGAKGLAYGIFDGITGLVTEPYRGAKSDGANGFVKGAWNGVLSLGPRLAGAGLGLVVHPTTGAFRGLRTRLGLAGLLEQSVMYSPRQAVSNKAAQDVSKRERTEIITAWARLCSPSATEARRAEHETRRIANERRLLSSDPQVPPMTKTPLKSKLSKGLLRSNSLLRRNKRRGSASSVSSVSGSRPASPAVGFSKDGKMSAFAAASSLDTDITTATGEPSGLSAFDPRLSRPKLRWETDGSFASTSTADVAQAGIDRWDAQSVETAAADSASQTPESERRKLFGRKGKARSRN</sequence>
<feature type="compositionally biased region" description="Polar residues" evidence="2">
    <location>
        <begin position="1"/>
        <end position="19"/>
    </location>
</feature>
<dbReference type="InterPro" id="IPR004276">
    <property type="entry name" value="GlycoTrans_28_N"/>
</dbReference>
<proteinExistence type="predicted"/>
<dbReference type="InterPro" id="IPR010610">
    <property type="entry name" value="EryCIII-like_C"/>
</dbReference>
<organism evidence="5 6">
    <name type="scientific">Cutaneotrichosporon spelunceum</name>
    <dbReference type="NCBI Taxonomy" id="1672016"/>
    <lineage>
        <taxon>Eukaryota</taxon>
        <taxon>Fungi</taxon>
        <taxon>Dikarya</taxon>
        <taxon>Basidiomycota</taxon>
        <taxon>Agaricomycotina</taxon>
        <taxon>Tremellomycetes</taxon>
        <taxon>Trichosporonales</taxon>
        <taxon>Trichosporonaceae</taxon>
        <taxon>Cutaneotrichosporon</taxon>
    </lineage>
</organism>
<evidence type="ECO:0000313" key="5">
    <source>
        <dbReference type="EMBL" id="GMK53538.1"/>
    </source>
</evidence>
<feature type="compositionally biased region" description="Basic residues" evidence="2">
    <location>
        <begin position="981"/>
        <end position="992"/>
    </location>
</feature>
<feature type="region of interest" description="Disordered" evidence="2">
    <location>
        <begin position="960"/>
        <end position="992"/>
    </location>
</feature>
<evidence type="ECO:0000259" key="4">
    <source>
        <dbReference type="Pfam" id="PF06722"/>
    </source>
</evidence>
<dbReference type="FunFam" id="3.40.50.2000:FF:000009">
    <property type="entry name" value="Sterol 3-beta-glucosyltransferase UGT80A2"/>
    <property type="match status" value="1"/>
</dbReference>
<protein>
    <recommendedName>
        <fullName evidence="7">UDP-Glycosyltransferase/glycogen phosphorylase</fullName>
    </recommendedName>
</protein>
<keyword evidence="1" id="KW-0808">Transferase</keyword>
<keyword evidence="6" id="KW-1185">Reference proteome</keyword>
<evidence type="ECO:0000313" key="6">
    <source>
        <dbReference type="Proteomes" id="UP001222932"/>
    </source>
</evidence>
<reference evidence="5" key="1">
    <citation type="journal article" date="2023" name="BMC Genomics">
        <title>Chromosome-level genome assemblies of Cutaneotrichosporon spp. (Trichosporonales, Basidiomycota) reveal imbalanced evolution between nucleotide sequences and chromosome synteny.</title>
        <authorList>
            <person name="Kobayashi Y."/>
            <person name="Kayamori A."/>
            <person name="Aoki K."/>
            <person name="Shiwa Y."/>
            <person name="Matsutani M."/>
            <person name="Fujita N."/>
            <person name="Sugita T."/>
            <person name="Iwasaki W."/>
            <person name="Tanaka N."/>
            <person name="Takashima M."/>
        </authorList>
    </citation>
    <scope>NUCLEOTIDE SEQUENCE</scope>
    <source>
        <strain evidence="5">HIS016</strain>
    </source>
</reference>
<dbReference type="PANTHER" id="PTHR48050:SF13">
    <property type="entry name" value="STEROL 3-BETA-GLUCOSYLTRANSFERASE UGT80A2"/>
    <property type="match status" value="1"/>
</dbReference>
<feature type="region of interest" description="Disordered" evidence="2">
    <location>
        <begin position="816"/>
        <end position="894"/>
    </location>
</feature>